<gene>
    <name evidence="2" type="ORF">HKQ54_17690</name>
</gene>
<evidence type="ECO:0000256" key="1">
    <source>
        <dbReference type="SAM" id="SignalP"/>
    </source>
</evidence>
<evidence type="ECO:0000313" key="2">
    <source>
        <dbReference type="EMBL" id="NMW37927.1"/>
    </source>
</evidence>
<comment type="caution">
    <text evidence="2">The sequence shown here is derived from an EMBL/GenBank/DDBJ whole genome shotgun (WGS) entry which is preliminary data.</text>
</comment>
<name>A0ABD6L8U6_PHOVU</name>
<evidence type="ECO:0008006" key="4">
    <source>
        <dbReference type="Google" id="ProtNLM"/>
    </source>
</evidence>
<dbReference type="AlphaFoldDB" id="A0ABD6L8U6"/>
<reference evidence="2 3" key="1">
    <citation type="submission" date="2020-04" db="EMBL/GenBank/DDBJ databases">
        <title>A novel gut-associated lysogenic phage, Bacteroides phage BV01, alters the host transcriptome and bile acid metabolism in Bacteroides vulgatus.</title>
        <authorList>
            <person name="Campbell D.E."/>
            <person name="Ly L."/>
            <person name="Ridlon J.M."/>
            <person name="Hsiao A."/>
            <person name="Degnan P.H."/>
        </authorList>
    </citation>
    <scope>NUCLEOTIDE SEQUENCE [LARGE SCALE GENOMIC DNA]</scope>
    <source>
        <strain evidence="2 3">VPI-4506</strain>
    </source>
</reference>
<feature type="signal peptide" evidence="1">
    <location>
        <begin position="1"/>
        <end position="19"/>
    </location>
</feature>
<protein>
    <recommendedName>
        <fullName evidence="4">Alpha-L-rhamnosidase six-hairpin glycosidase domain-containing protein</fullName>
    </recommendedName>
</protein>
<organism evidence="2 3">
    <name type="scientific">Phocaeicola vulgatus</name>
    <name type="common">Bacteroides vulgatus</name>
    <dbReference type="NCBI Taxonomy" id="821"/>
    <lineage>
        <taxon>Bacteria</taxon>
        <taxon>Pseudomonadati</taxon>
        <taxon>Bacteroidota</taxon>
        <taxon>Bacteroidia</taxon>
        <taxon>Bacteroidales</taxon>
        <taxon>Bacteroidaceae</taxon>
        <taxon>Phocaeicola</taxon>
    </lineage>
</organism>
<feature type="chain" id="PRO_5044812154" description="Alpha-L-rhamnosidase six-hairpin glycosidase domain-containing protein" evidence="1">
    <location>
        <begin position="20"/>
        <end position="802"/>
    </location>
</feature>
<keyword evidence="1" id="KW-0732">Signal</keyword>
<proteinExistence type="predicted"/>
<dbReference type="EMBL" id="JABDSH010000089">
    <property type="protein sequence ID" value="NMW37927.1"/>
    <property type="molecule type" value="Genomic_DNA"/>
</dbReference>
<evidence type="ECO:0000313" key="3">
    <source>
        <dbReference type="Proteomes" id="UP000555193"/>
    </source>
</evidence>
<dbReference type="Proteomes" id="UP000555193">
    <property type="component" value="Unassembled WGS sequence"/>
</dbReference>
<sequence>MKKTSLAIAFLLCWSGLTAQTTLWKHRNWEGRISSKGTLEQLIFKGDRHNDTIPFFLKESNAGPTFYANMGNSDLRSTWIPDGYRSFRASIKGVECRLTYKEWKGQPAMEITMENKGNVPFQPVKAGIRLGIDTYMDKFPDWFGKYFPTLMMNEKTHFYGYMQTPAGHTLGIVSPQPVASWSVDYNLGYQDPAPHWFMGHRIESLNLDLMNALPLPAHCPQDLWNLKQGERRTWIVAFVHIPTPEKFEETLHQVADIPMLRMPRTTFRPGETATFEMLGTSPAIEITDDQGNALKATVTSKSGGNLKEVSCLLPATGLYTLKVTDNGKQAQGILSARSSWQQTLEHAREGALKYHQKATSHIESWYGFHSSFIAAKYFPRKPLDEALRSRFDYLFELLHDTREMKPLFHTSRIQNTSGTIGLLVDKYEAYGDIEDLKKASRLADWLANTWQRKDGAYVNHNTVYTSVIYVAKSMLELTLAERELGQKDPMWKKAAQRHYASAKRAVDQLVASQGDFQTEGELTFEDGMISCSALQIGMLALMQEDEKERRHYTDAMLQILESHDCLTQLRVPDARRRGGTMRYWEAQYDVQMLPNMFNSPHGWSGWRAYATYYAYLLTGNERWLRETYNAMGTFSHLIDYRTGDLRWAFVVDPYLKVKQACSADTHVTADSLSFGNPHPELYDTREFVIGEQYVNMTSDWQTVNTQDNDVHELFKCIGESMLTNAFIIEQANGEITGYNCQVTRQGNCLNVKASERQITNLHCNLKNAFSVTFGGKTRQLQSGCLEWAFGKDIYQNHHSFIN</sequence>
<accession>A0ABD6L8U6</accession>